<dbReference type="GO" id="GO:0015627">
    <property type="term" value="C:type II protein secretion system complex"/>
    <property type="evidence" value="ECO:0007669"/>
    <property type="project" value="TreeGrafter"/>
</dbReference>
<dbReference type="EMBL" id="AUXX01000016">
    <property type="protein sequence ID" value="KZN66995.1"/>
    <property type="molecule type" value="Genomic_DNA"/>
</dbReference>
<dbReference type="InterPro" id="IPR003583">
    <property type="entry name" value="Hlx-hairpin-Hlx_DNA-bd_motif"/>
</dbReference>
<evidence type="ECO:0000313" key="4">
    <source>
        <dbReference type="Proteomes" id="UP000076661"/>
    </source>
</evidence>
<accession>A0A162B5U4</accession>
<dbReference type="AlphaFoldDB" id="A0A162B5U4"/>
<organism evidence="3 4">
    <name type="scientific">Pseudoalteromonas luteoviolacea S4060-1</name>
    <dbReference type="NCBI Taxonomy" id="1365257"/>
    <lineage>
        <taxon>Bacteria</taxon>
        <taxon>Pseudomonadati</taxon>
        <taxon>Pseudomonadota</taxon>
        <taxon>Gammaproteobacteria</taxon>
        <taxon>Alteromonadales</taxon>
        <taxon>Pseudoalteromonadaceae</taxon>
        <taxon>Pseudoalteromonas</taxon>
    </lineage>
</organism>
<dbReference type="PATRIC" id="fig|1365257.3.peg.2574"/>
<dbReference type="InterPro" id="IPR010994">
    <property type="entry name" value="RuvA_2-like"/>
</dbReference>
<feature type="domain" description="Helix-hairpin-helix DNA-binding motif class 1" evidence="2">
    <location>
        <begin position="76"/>
        <end position="95"/>
    </location>
</feature>
<dbReference type="PANTHER" id="PTHR21180:SF32">
    <property type="entry name" value="ENDONUCLEASE_EXONUCLEASE_PHOSPHATASE FAMILY DOMAIN-CONTAINING PROTEIN 1"/>
    <property type="match status" value="1"/>
</dbReference>
<keyword evidence="1" id="KW-0732">Signal</keyword>
<feature type="signal peptide" evidence="1">
    <location>
        <begin position="1"/>
        <end position="24"/>
    </location>
</feature>
<dbReference type="Proteomes" id="UP000076661">
    <property type="component" value="Unassembled WGS sequence"/>
</dbReference>
<feature type="chain" id="PRO_5007831659" description="Helix-hairpin-helix DNA-binding motif class 1 domain-containing protein" evidence="1">
    <location>
        <begin position="25"/>
        <end position="99"/>
    </location>
</feature>
<feature type="domain" description="Helix-hairpin-helix DNA-binding motif class 1" evidence="2">
    <location>
        <begin position="46"/>
        <end position="65"/>
    </location>
</feature>
<sequence>MLFKNLWTAGLLICAFILCSVTHAETQSIMEESNVVLVNINTATIEQLVTLPGIGLLKARAIVADREEQGEFHDFESLTRVKGIGKGIVDKLKERVVFQ</sequence>
<proteinExistence type="predicted"/>
<dbReference type="RefSeq" id="WP_063381272.1">
    <property type="nucleotide sequence ID" value="NZ_AUXX01000016.1"/>
</dbReference>
<dbReference type="GO" id="GO:0015628">
    <property type="term" value="P:protein secretion by the type II secretion system"/>
    <property type="evidence" value="ECO:0007669"/>
    <property type="project" value="TreeGrafter"/>
</dbReference>
<dbReference type="GO" id="GO:0006281">
    <property type="term" value="P:DNA repair"/>
    <property type="evidence" value="ECO:0007669"/>
    <property type="project" value="InterPro"/>
</dbReference>
<dbReference type="SMART" id="SM00278">
    <property type="entry name" value="HhH1"/>
    <property type="match status" value="2"/>
</dbReference>
<dbReference type="InterPro" id="IPR051675">
    <property type="entry name" value="Endo/Exo/Phosphatase_dom_1"/>
</dbReference>
<dbReference type="SUPFAM" id="SSF47781">
    <property type="entry name" value="RuvA domain 2-like"/>
    <property type="match status" value="1"/>
</dbReference>
<name>A0A162B5U4_9GAMM</name>
<gene>
    <name evidence="3" type="ORF">N478_19390</name>
</gene>
<evidence type="ECO:0000313" key="3">
    <source>
        <dbReference type="EMBL" id="KZN66995.1"/>
    </source>
</evidence>
<reference evidence="3 4" key="1">
    <citation type="submission" date="2013-07" db="EMBL/GenBank/DDBJ databases">
        <title>Comparative Genomic and Metabolomic Analysis of Twelve Strains of Pseudoalteromonas luteoviolacea.</title>
        <authorList>
            <person name="Vynne N.G."/>
            <person name="Mansson M."/>
            <person name="Gram L."/>
        </authorList>
    </citation>
    <scope>NUCLEOTIDE SEQUENCE [LARGE SCALE GENOMIC DNA]</scope>
    <source>
        <strain evidence="3 4">S4060-1</strain>
    </source>
</reference>
<comment type="caution">
    <text evidence="3">The sequence shown here is derived from an EMBL/GenBank/DDBJ whole genome shotgun (WGS) entry which is preliminary data.</text>
</comment>
<dbReference type="InterPro" id="IPR004509">
    <property type="entry name" value="Competence_ComEA_HhH"/>
</dbReference>
<dbReference type="PANTHER" id="PTHR21180">
    <property type="entry name" value="ENDONUCLEASE/EXONUCLEASE/PHOSPHATASE FAMILY DOMAIN-CONTAINING PROTEIN 1"/>
    <property type="match status" value="1"/>
</dbReference>
<dbReference type="Pfam" id="PF12836">
    <property type="entry name" value="HHH_3"/>
    <property type="match status" value="1"/>
</dbReference>
<evidence type="ECO:0000259" key="2">
    <source>
        <dbReference type="SMART" id="SM00278"/>
    </source>
</evidence>
<dbReference type="NCBIfam" id="TIGR00426">
    <property type="entry name" value="competence protein ComEA helix-hairpin-helix repeat region"/>
    <property type="match status" value="1"/>
</dbReference>
<evidence type="ECO:0000256" key="1">
    <source>
        <dbReference type="SAM" id="SignalP"/>
    </source>
</evidence>
<dbReference type="Gene3D" id="1.10.150.280">
    <property type="entry name" value="AF1531-like domain"/>
    <property type="match status" value="1"/>
</dbReference>
<dbReference type="GO" id="GO:0003677">
    <property type="term" value="F:DNA binding"/>
    <property type="evidence" value="ECO:0007669"/>
    <property type="project" value="InterPro"/>
</dbReference>
<protein>
    <recommendedName>
        <fullName evidence="2">Helix-hairpin-helix DNA-binding motif class 1 domain-containing protein</fullName>
    </recommendedName>
</protein>